<dbReference type="EMBL" id="CP031188">
    <property type="protein sequence ID" value="AXG73811.1"/>
    <property type="molecule type" value="Genomic_DNA"/>
</dbReference>
<dbReference type="PROSITE" id="PS51257">
    <property type="entry name" value="PROKAR_LIPOPROTEIN"/>
    <property type="match status" value="1"/>
</dbReference>
<dbReference type="KEGG" id="fat:DVK85_05990"/>
<dbReference type="OrthoDB" id="1466062at2"/>
<sequence length="524" mass="58364">MNNRSFYKKLILALGIVFFIACDTDYNDIGANIIDNDVHHNMSQYEARIVATDVGTGVVQANNLPINSLGVYDNPIFGKTIASFVSQVELVTANPTLYNPVIDSVFLYVPYYSTLESTDSDGESTYTLDSIYGNSNAKFKLHIYENQYFLRDTDPGEGEASVQKYYSNDKTLIENNRGTTLLNNSGDESQNETFGYSASEVKRTYGTGTVAETYTPGMFLYLNKDFFQSKILDAGASGNLLNNNIFREYFRGLYFQVEQIGDQSVMGMPRFDQGKITIKYTDNKIDLETGDPLDETESKTITLNLSGNTINFFDNTYSSPFTTAITSNDDTTGDERLYIKGGAGSMATIDILSDEDIALLKAERILVNDASITFYVDKETMANAKEPMRVYLYDLTNKRPLYDYSVDGTSISTAPKYSKYVHGGLLSYDTDDRGLSYKIRITNHISNIINKDSTNVKLGLVVTESINVITNAALKEPFTTGETEVKTVPVSSVVHPFGTVLYGSNSNVPEEKRLKLEIFYTKPN</sequence>
<dbReference type="InterPro" id="IPR025366">
    <property type="entry name" value="DUF4270"/>
</dbReference>
<proteinExistence type="predicted"/>
<protein>
    <submittedName>
        <fullName evidence="1">DUF4270 domain-containing protein</fullName>
    </submittedName>
</protein>
<evidence type="ECO:0000313" key="2">
    <source>
        <dbReference type="Proteomes" id="UP000253951"/>
    </source>
</evidence>
<name>A0A345HB51_9FLAO</name>
<dbReference type="Proteomes" id="UP000253951">
    <property type="component" value="Chromosome"/>
</dbReference>
<dbReference type="RefSeq" id="WP_114677570.1">
    <property type="nucleotide sequence ID" value="NZ_CP031188.1"/>
</dbReference>
<organism evidence="1 2">
    <name type="scientific">Flavobacterium arcticum</name>
    <dbReference type="NCBI Taxonomy" id="1784713"/>
    <lineage>
        <taxon>Bacteria</taxon>
        <taxon>Pseudomonadati</taxon>
        <taxon>Bacteroidota</taxon>
        <taxon>Flavobacteriia</taxon>
        <taxon>Flavobacteriales</taxon>
        <taxon>Flavobacteriaceae</taxon>
        <taxon>Flavobacterium</taxon>
    </lineage>
</organism>
<accession>A0A345HB51</accession>
<dbReference type="Pfam" id="PF14092">
    <property type="entry name" value="DUF4270"/>
    <property type="match status" value="1"/>
</dbReference>
<reference evidence="1 2" key="1">
    <citation type="submission" date="2018-07" db="EMBL/GenBank/DDBJ databases">
        <title>Complete genome sequence of Flavobacterium arcticum type strain SM1502T.</title>
        <authorList>
            <person name="Li Y."/>
            <person name="Li D.-D."/>
        </authorList>
    </citation>
    <scope>NUCLEOTIDE SEQUENCE [LARGE SCALE GENOMIC DNA]</scope>
    <source>
        <strain evidence="1 2">SM1502</strain>
    </source>
</reference>
<evidence type="ECO:0000313" key="1">
    <source>
        <dbReference type="EMBL" id="AXG73811.1"/>
    </source>
</evidence>
<keyword evidence="2" id="KW-1185">Reference proteome</keyword>
<dbReference type="AlphaFoldDB" id="A0A345HB51"/>
<gene>
    <name evidence="1" type="ORF">DVK85_05990</name>
</gene>